<dbReference type="PANTHER" id="PTHR44157:SF1">
    <property type="entry name" value="DNAJ HOMOLOG SUBFAMILY C MEMBER 11"/>
    <property type="match status" value="1"/>
</dbReference>
<evidence type="ECO:0000313" key="3">
    <source>
        <dbReference type="Proteomes" id="UP000267096"/>
    </source>
</evidence>
<protein>
    <submittedName>
        <fullName evidence="4">DnaJ homolog subfamily C member 11 (inferred by orthology to a human protein)</fullName>
    </submittedName>
</protein>
<dbReference type="GO" id="GO:0005739">
    <property type="term" value="C:mitochondrion"/>
    <property type="evidence" value="ECO:0007669"/>
    <property type="project" value="GOC"/>
</dbReference>
<accession>A0A0M3J442</accession>
<dbReference type="InterPro" id="IPR052243">
    <property type="entry name" value="Mito_inner_membrane_organizer"/>
</dbReference>
<keyword evidence="3" id="KW-1185">Reference proteome</keyword>
<dbReference type="WBParaSite" id="ASIM_0000230901-mRNA-1">
    <property type="protein sequence ID" value="ASIM_0000230901-mRNA-1"/>
    <property type="gene ID" value="ASIM_0000230901"/>
</dbReference>
<dbReference type="Proteomes" id="UP000267096">
    <property type="component" value="Unassembled WGS sequence"/>
</dbReference>
<dbReference type="PRINTS" id="PR00625">
    <property type="entry name" value="JDOMAIN"/>
</dbReference>
<evidence type="ECO:0000313" key="4">
    <source>
        <dbReference type="WBParaSite" id="ASIM_0000230901-mRNA-1"/>
    </source>
</evidence>
<dbReference type="PROSITE" id="PS50076">
    <property type="entry name" value="DNAJ_2"/>
    <property type="match status" value="1"/>
</dbReference>
<name>A0A0M3J442_ANISI</name>
<dbReference type="Pfam" id="PF00226">
    <property type="entry name" value="DnaJ"/>
    <property type="match status" value="1"/>
</dbReference>
<dbReference type="SUPFAM" id="SSF46565">
    <property type="entry name" value="Chaperone J-domain"/>
    <property type="match status" value="1"/>
</dbReference>
<reference evidence="4" key="1">
    <citation type="submission" date="2017-02" db="UniProtKB">
        <authorList>
            <consortium name="WormBaseParasite"/>
        </authorList>
    </citation>
    <scope>IDENTIFICATION</scope>
</reference>
<dbReference type="InterPro" id="IPR001623">
    <property type="entry name" value="DnaJ_domain"/>
</dbReference>
<reference evidence="2 3" key="2">
    <citation type="submission" date="2018-11" db="EMBL/GenBank/DDBJ databases">
        <authorList>
            <consortium name="Pathogen Informatics"/>
        </authorList>
    </citation>
    <scope>NUCLEOTIDE SEQUENCE [LARGE SCALE GENOMIC DNA]</scope>
</reference>
<dbReference type="OrthoDB" id="18010at2759"/>
<gene>
    <name evidence="2" type="ORF">ASIM_LOCUS2175</name>
</gene>
<dbReference type="Gene3D" id="1.10.287.110">
    <property type="entry name" value="DnaJ domain"/>
    <property type="match status" value="1"/>
</dbReference>
<feature type="domain" description="J" evidence="1">
    <location>
        <begin position="24"/>
        <end position="79"/>
    </location>
</feature>
<dbReference type="SMART" id="SM00271">
    <property type="entry name" value="DnaJ"/>
    <property type="match status" value="1"/>
</dbReference>
<organism evidence="4">
    <name type="scientific">Anisakis simplex</name>
    <name type="common">Herring worm</name>
    <dbReference type="NCBI Taxonomy" id="6269"/>
    <lineage>
        <taxon>Eukaryota</taxon>
        <taxon>Metazoa</taxon>
        <taxon>Ecdysozoa</taxon>
        <taxon>Nematoda</taxon>
        <taxon>Chromadorea</taxon>
        <taxon>Rhabditida</taxon>
        <taxon>Spirurina</taxon>
        <taxon>Ascaridomorpha</taxon>
        <taxon>Ascaridoidea</taxon>
        <taxon>Anisakidae</taxon>
        <taxon>Anisakis</taxon>
        <taxon>Anisakis simplex complex</taxon>
    </lineage>
</organism>
<dbReference type="CDD" id="cd06257">
    <property type="entry name" value="DnaJ"/>
    <property type="match status" value="1"/>
</dbReference>
<sequence length="79" mass="9320">MSISSASSVFDNEELVNNDEEDIDFYAILNVPKNASLDEINKAYRQKCKIFHPDRHMDLEEKREAEKYFVKLRKAHESE</sequence>
<dbReference type="GO" id="GO:0042407">
    <property type="term" value="P:cristae formation"/>
    <property type="evidence" value="ECO:0007669"/>
    <property type="project" value="TreeGrafter"/>
</dbReference>
<dbReference type="EMBL" id="UYRR01002793">
    <property type="protein sequence ID" value="VDK19704.1"/>
    <property type="molecule type" value="Genomic_DNA"/>
</dbReference>
<proteinExistence type="predicted"/>
<evidence type="ECO:0000259" key="1">
    <source>
        <dbReference type="PROSITE" id="PS50076"/>
    </source>
</evidence>
<evidence type="ECO:0000313" key="2">
    <source>
        <dbReference type="EMBL" id="VDK19704.1"/>
    </source>
</evidence>
<dbReference type="PANTHER" id="PTHR44157">
    <property type="entry name" value="DNAJ HOMOLOG SUBFAMILY C MEMBER 11"/>
    <property type="match status" value="1"/>
</dbReference>
<dbReference type="InterPro" id="IPR036869">
    <property type="entry name" value="J_dom_sf"/>
</dbReference>
<dbReference type="AlphaFoldDB" id="A0A0M3J442"/>